<protein>
    <recommendedName>
        <fullName evidence="3">ribonuclease H</fullName>
        <ecNumber evidence="3">3.1.26.4</ecNumber>
    </recommendedName>
</protein>
<accession>A0A8H5GE09</accession>
<reference evidence="9 10" key="1">
    <citation type="journal article" date="2020" name="ISME J.">
        <title>Uncovering the hidden diversity of litter-decomposition mechanisms in mushroom-forming fungi.</title>
        <authorList>
            <person name="Floudas D."/>
            <person name="Bentzer J."/>
            <person name="Ahren D."/>
            <person name="Johansson T."/>
            <person name="Persson P."/>
            <person name="Tunlid A."/>
        </authorList>
    </citation>
    <scope>NUCLEOTIDE SEQUENCE [LARGE SCALE GENOMIC DNA]</scope>
    <source>
        <strain evidence="9 10">CBS 291.85</strain>
    </source>
</reference>
<evidence type="ECO:0000256" key="2">
    <source>
        <dbReference type="ARBA" id="ARBA00005300"/>
    </source>
</evidence>
<evidence type="ECO:0000313" key="9">
    <source>
        <dbReference type="EMBL" id="KAF5363208.1"/>
    </source>
</evidence>
<evidence type="ECO:0000256" key="6">
    <source>
        <dbReference type="ARBA" id="ARBA00022759"/>
    </source>
</evidence>
<dbReference type="PANTHER" id="PTHR10642">
    <property type="entry name" value="RIBONUCLEASE H1"/>
    <property type="match status" value="1"/>
</dbReference>
<name>A0A8H5GE09_9AGAR</name>
<dbReference type="PANTHER" id="PTHR10642:SF26">
    <property type="entry name" value="RIBONUCLEASE H1"/>
    <property type="match status" value="1"/>
</dbReference>
<dbReference type="Pfam" id="PF00075">
    <property type="entry name" value="RNase_H"/>
    <property type="match status" value="1"/>
</dbReference>
<keyword evidence="4" id="KW-0540">Nuclease</keyword>
<dbReference type="EMBL" id="JAACJM010000034">
    <property type="protein sequence ID" value="KAF5363208.1"/>
    <property type="molecule type" value="Genomic_DNA"/>
</dbReference>
<dbReference type="CDD" id="cd09276">
    <property type="entry name" value="Rnase_HI_RT_non_LTR"/>
    <property type="match status" value="1"/>
</dbReference>
<feature type="domain" description="RNase H type-1" evidence="8">
    <location>
        <begin position="108"/>
        <end position="249"/>
    </location>
</feature>
<sequence length="272" mass="30118">MDLQIVTLIAMSTSYLTSKVLRLGHTCSLSKNFSVLSPRQASEGGLFSPNHNSLLKEDFLPFDFHHTFYNRFSIQIAPPKIETELSDKERRTKLGREHDLKFRSFLSSPEHLVVYADGSVRGIGRAGVGLVGYYAGSHAFQRSIPLNFNEHATSHDAEIAALNQASIHAAVLTVSRRSQIKHWQFFSDCEQAVKSLSKPQSAASGVFHEHVHEFLKSNPEATVEISWVPGHSGVLGNTIADKLAKAATRKFSCACLATLMPHDAHKMVKRVI</sequence>
<dbReference type="Proteomes" id="UP000559256">
    <property type="component" value="Unassembled WGS sequence"/>
</dbReference>
<dbReference type="InterPro" id="IPR050092">
    <property type="entry name" value="RNase_H"/>
</dbReference>
<organism evidence="9 10">
    <name type="scientific">Tetrapyrgos nigripes</name>
    <dbReference type="NCBI Taxonomy" id="182062"/>
    <lineage>
        <taxon>Eukaryota</taxon>
        <taxon>Fungi</taxon>
        <taxon>Dikarya</taxon>
        <taxon>Basidiomycota</taxon>
        <taxon>Agaricomycotina</taxon>
        <taxon>Agaricomycetes</taxon>
        <taxon>Agaricomycetidae</taxon>
        <taxon>Agaricales</taxon>
        <taxon>Marasmiineae</taxon>
        <taxon>Marasmiaceae</taxon>
        <taxon>Tetrapyrgos</taxon>
    </lineage>
</organism>
<dbReference type="GO" id="GO:0046872">
    <property type="term" value="F:metal ion binding"/>
    <property type="evidence" value="ECO:0007669"/>
    <property type="project" value="UniProtKB-KW"/>
</dbReference>
<dbReference type="GO" id="GO:0003676">
    <property type="term" value="F:nucleic acid binding"/>
    <property type="evidence" value="ECO:0007669"/>
    <property type="project" value="InterPro"/>
</dbReference>
<dbReference type="OrthoDB" id="3230070at2759"/>
<evidence type="ECO:0000313" key="10">
    <source>
        <dbReference type="Proteomes" id="UP000559256"/>
    </source>
</evidence>
<keyword evidence="5" id="KW-0479">Metal-binding</keyword>
<keyword evidence="7" id="KW-0378">Hydrolase</keyword>
<evidence type="ECO:0000259" key="8">
    <source>
        <dbReference type="PROSITE" id="PS50879"/>
    </source>
</evidence>
<keyword evidence="10" id="KW-1185">Reference proteome</keyword>
<dbReference type="AlphaFoldDB" id="A0A8H5GE09"/>
<proteinExistence type="inferred from homology"/>
<comment type="catalytic activity">
    <reaction evidence="1">
        <text>Endonucleolytic cleavage to 5'-phosphomonoester.</text>
        <dbReference type="EC" id="3.1.26.4"/>
    </reaction>
</comment>
<evidence type="ECO:0000256" key="4">
    <source>
        <dbReference type="ARBA" id="ARBA00022722"/>
    </source>
</evidence>
<comment type="similarity">
    <text evidence="2">Belongs to the RNase H family.</text>
</comment>
<evidence type="ECO:0000256" key="3">
    <source>
        <dbReference type="ARBA" id="ARBA00012180"/>
    </source>
</evidence>
<dbReference type="InterPro" id="IPR036397">
    <property type="entry name" value="RNaseH_sf"/>
</dbReference>
<gene>
    <name evidence="9" type="ORF">D9758_008376</name>
</gene>
<keyword evidence="6" id="KW-0255">Endonuclease</keyword>
<evidence type="ECO:0000256" key="5">
    <source>
        <dbReference type="ARBA" id="ARBA00022723"/>
    </source>
</evidence>
<dbReference type="GO" id="GO:0043137">
    <property type="term" value="P:DNA replication, removal of RNA primer"/>
    <property type="evidence" value="ECO:0007669"/>
    <property type="project" value="TreeGrafter"/>
</dbReference>
<dbReference type="InterPro" id="IPR012337">
    <property type="entry name" value="RNaseH-like_sf"/>
</dbReference>
<evidence type="ECO:0000256" key="1">
    <source>
        <dbReference type="ARBA" id="ARBA00000077"/>
    </source>
</evidence>
<dbReference type="Gene3D" id="3.30.420.10">
    <property type="entry name" value="Ribonuclease H-like superfamily/Ribonuclease H"/>
    <property type="match status" value="1"/>
</dbReference>
<comment type="caution">
    <text evidence="9">The sequence shown here is derived from an EMBL/GenBank/DDBJ whole genome shotgun (WGS) entry which is preliminary data.</text>
</comment>
<dbReference type="InterPro" id="IPR002156">
    <property type="entry name" value="RNaseH_domain"/>
</dbReference>
<dbReference type="PROSITE" id="PS50879">
    <property type="entry name" value="RNASE_H_1"/>
    <property type="match status" value="1"/>
</dbReference>
<dbReference type="EC" id="3.1.26.4" evidence="3"/>
<dbReference type="SUPFAM" id="SSF53098">
    <property type="entry name" value="Ribonuclease H-like"/>
    <property type="match status" value="1"/>
</dbReference>
<dbReference type="GO" id="GO:0004523">
    <property type="term" value="F:RNA-DNA hybrid ribonuclease activity"/>
    <property type="evidence" value="ECO:0007669"/>
    <property type="project" value="UniProtKB-EC"/>
</dbReference>
<evidence type="ECO:0000256" key="7">
    <source>
        <dbReference type="ARBA" id="ARBA00022801"/>
    </source>
</evidence>